<feature type="compositionally biased region" description="Polar residues" evidence="1">
    <location>
        <begin position="1"/>
        <end position="10"/>
    </location>
</feature>
<dbReference type="OrthoDB" id="10265393at2759"/>
<evidence type="ECO:0000313" key="4">
    <source>
        <dbReference type="Proteomes" id="UP000094527"/>
    </source>
</evidence>
<evidence type="ECO:0000313" key="3">
    <source>
        <dbReference type="EMBL" id="ODM87814.1"/>
    </source>
</evidence>
<protein>
    <submittedName>
        <fullName evidence="3">Phosphatidylserine synthase 2</fullName>
    </submittedName>
</protein>
<dbReference type="AlphaFoldDB" id="A0A1D2M4E6"/>
<dbReference type="EMBL" id="LJIJ01004644">
    <property type="protein sequence ID" value="ODM87814.1"/>
    <property type="molecule type" value="Genomic_DNA"/>
</dbReference>
<accession>A0A1D2M4E6</accession>
<dbReference type="Proteomes" id="UP000094527">
    <property type="component" value="Unassembled WGS sequence"/>
</dbReference>
<gene>
    <name evidence="3" type="ORF">Ocin01_18867</name>
</gene>
<keyword evidence="2" id="KW-1133">Transmembrane helix</keyword>
<proteinExistence type="predicted"/>
<comment type="caution">
    <text evidence="3">The sequence shown here is derived from an EMBL/GenBank/DDBJ whole genome shotgun (WGS) entry which is preliminary data.</text>
</comment>
<evidence type="ECO:0000256" key="2">
    <source>
        <dbReference type="SAM" id="Phobius"/>
    </source>
</evidence>
<feature type="region of interest" description="Disordered" evidence="1">
    <location>
        <begin position="1"/>
        <end position="38"/>
    </location>
</feature>
<keyword evidence="4" id="KW-1185">Reference proteome</keyword>
<reference evidence="3 4" key="1">
    <citation type="journal article" date="2016" name="Genome Biol. Evol.">
        <title>Gene Family Evolution Reflects Adaptation to Soil Environmental Stressors in the Genome of the Collembolan Orchesella cincta.</title>
        <authorList>
            <person name="Faddeeva-Vakhrusheva A."/>
            <person name="Derks M.F."/>
            <person name="Anvar S.Y."/>
            <person name="Agamennone V."/>
            <person name="Suring W."/>
            <person name="Smit S."/>
            <person name="van Straalen N.M."/>
            <person name="Roelofs D."/>
        </authorList>
    </citation>
    <scope>NUCLEOTIDE SEQUENCE [LARGE SCALE GENOMIC DNA]</scope>
    <source>
        <tissue evidence="3">Mixed pool</tissue>
    </source>
</reference>
<organism evidence="3 4">
    <name type="scientific">Orchesella cincta</name>
    <name type="common">Springtail</name>
    <name type="synonym">Podura cincta</name>
    <dbReference type="NCBI Taxonomy" id="48709"/>
    <lineage>
        <taxon>Eukaryota</taxon>
        <taxon>Metazoa</taxon>
        <taxon>Ecdysozoa</taxon>
        <taxon>Arthropoda</taxon>
        <taxon>Hexapoda</taxon>
        <taxon>Collembola</taxon>
        <taxon>Entomobryomorpha</taxon>
        <taxon>Entomobryoidea</taxon>
        <taxon>Orchesellidae</taxon>
        <taxon>Orchesellinae</taxon>
        <taxon>Orchesella</taxon>
    </lineage>
</organism>
<keyword evidence="2" id="KW-0472">Membrane</keyword>
<name>A0A1D2M4E6_ORCCI</name>
<feature type="transmembrane region" description="Helical" evidence="2">
    <location>
        <begin position="47"/>
        <end position="69"/>
    </location>
</feature>
<evidence type="ECO:0000256" key="1">
    <source>
        <dbReference type="SAM" id="MobiDB-lite"/>
    </source>
</evidence>
<dbReference type="STRING" id="48709.A0A1D2M4E6"/>
<keyword evidence="2" id="KW-0812">Transmembrane</keyword>
<sequence>MIQPSGSMTESELHDHEVSSITGGPYDWRKEKKGAGGRFTDDGTVTFFWRAHTLTVLALLIGVLVYVGLFEEPEESSEYNAKRGLIASSVSSSCLE</sequence>